<accession>A0A2T4DUP7</accession>
<name>A0A2T4DUP7_9BACT</name>
<organism evidence="2 3">
    <name type="scientific">Marivirga lumbricoides</name>
    <dbReference type="NCBI Taxonomy" id="1046115"/>
    <lineage>
        <taxon>Bacteria</taxon>
        <taxon>Pseudomonadati</taxon>
        <taxon>Bacteroidota</taxon>
        <taxon>Cytophagia</taxon>
        <taxon>Cytophagales</taxon>
        <taxon>Marivirgaceae</taxon>
        <taxon>Marivirga</taxon>
    </lineage>
</organism>
<sequence length="79" mass="9025">MGIQKTELSVIQKIMSVSKASLLDKIDKLLEEEMIVGYTVDGKPLTKKAYDMRLQKAEEQLSSGEYVSQEDLEKESENW</sequence>
<dbReference type="EMBL" id="PYVU01000011">
    <property type="protein sequence ID" value="PTB97532.1"/>
    <property type="molecule type" value="Genomic_DNA"/>
</dbReference>
<feature type="region of interest" description="Disordered" evidence="1">
    <location>
        <begin position="60"/>
        <end position="79"/>
    </location>
</feature>
<dbReference type="AlphaFoldDB" id="A0A2T4DUP7"/>
<proteinExistence type="predicted"/>
<evidence type="ECO:0000313" key="2">
    <source>
        <dbReference type="EMBL" id="PTB97532.1"/>
    </source>
</evidence>
<protein>
    <submittedName>
        <fullName evidence="2">Uncharacterized protein</fullName>
    </submittedName>
</protein>
<gene>
    <name evidence="2" type="ORF">C9994_02280</name>
</gene>
<reference evidence="2 3" key="1">
    <citation type="submission" date="2018-03" db="EMBL/GenBank/DDBJ databases">
        <title>Cross-interface Injection: A General Nanoliter Liquid Handling Method Applied to Single Cells Genome Amplification Automated Nanoliter Liquid Handling Applied to Single Cell Multiple Displacement Amplification.</title>
        <authorList>
            <person name="Yun J."/>
            <person name="Xu P."/>
            <person name="Xu J."/>
            <person name="Dai X."/>
            <person name="Wang Y."/>
            <person name="Zheng X."/>
            <person name="Cao C."/>
            <person name="Yi Q."/>
            <person name="Zhu Y."/>
            <person name="Wang L."/>
            <person name="Dong Z."/>
            <person name="Huang Y."/>
            <person name="Huang L."/>
            <person name="Du W."/>
        </authorList>
    </citation>
    <scope>NUCLEOTIDE SEQUENCE [LARGE SCALE GENOMIC DNA]</scope>
    <source>
        <strain evidence="2 3">Z-D1-2</strain>
    </source>
</reference>
<dbReference type="Proteomes" id="UP000240608">
    <property type="component" value="Unassembled WGS sequence"/>
</dbReference>
<evidence type="ECO:0000256" key="1">
    <source>
        <dbReference type="SAM" id="MobiDB-lite"/>
    </source>
</evidence>
<comment type="caution">
    <text evidence="2">The sequence shown here is derived from an EMBL/GenBank/DDBJ whole genome shotgun (WGS) entry which is preliminary data.</text>
</comment>
<evidence type="ECO:0000313" key="3">
    <source>
        <dbReference type="Proteomes" id="UP000240608"/>
    </source>
</evidence>
<feature type="compositionally biased region" description="Acidic residues" evidence="1">
    <location>
        <begin position="68"/>
        <end position="79"/>
    </location>
</feature>